<evidence type="ECO:0000313" key="3">
    <source>
        <dbReference type="Proteomes" id="UP000611762"/>
    </source>
</evidence>
<evidence type="ECO:0000259" key="1">
    <source>
        <dbReference type="Pfam" id="PF06283"/>
    </source>
</evidence>
<dbReference type="InterPro" id="IPR009381">
    <property type="entry name" value="Trehalose_catabolism_ThuA_prok"/>
</dbReference>
<reference evidence="2" key="1">
    <citation type="submission" date="2020-08" db="EMBL/GenBank/DDBJ databases">
        <title>Genome public.</title>
        <authorList>
            <person name="Liu C."/>
            <person name="Sun Q."/>
        </authorList>
    </citation>
    <scope>NUCLEOTIDE SEQUENCE</scope>
    <source>
        <strain evidence="2">H8</strain>
    </source>
</reference>
<keyword evidence="3" id="KW-1185">Reference proteome</keyword>
<protein>
    <submittedName>
        <fullName evidence="2">ThuA domain-containing protein</fullName>
    </submittedName>
</protein>
<proteinExistence type="predicted"/>
<organism evidence="2 3">
    <name type="scientific">Congzhengia minquanensis</name>
    <dbReference type="NCBI Taxonomy" id="2763657"/>
    <lineage>
        <taxon>Bacteria</taxon>
        <taxon>Bacillati</taxon>
        <taxon>Bacillota</taxon>
        <taxon>Clostridia</taxon>
        <taxon>Eubacteriales</taxon>
        <taxon>Oscillospiraceae</taxon>
        <taxon>Congzhengia</taxon>
    </lineage>
</organism>
<dbReference type="InterPro" id="IPR029062">
    <property type="entry name" value="Class_I_gatase-like"/>
</dbReference>
<name>A0A926DLW9_9FIRM</name>
<dbReference type="AlphaFoldDB" id="A0A926DLW9"/>
<sequence>MSKINVTVWNEFIHEKKEEAITKIYPQGIHGAIAQILRSEETMQVRTATLDMPDHGLSNEVLNSTDVLIWWGHIAHEKVSDVVAERVKQRVLAGMGLIVLHSGHLSKPFVKLMGTCCRSKWRENDEKERIWIIEPSHPISRNLPEYIDLPQEETYGERFDIPTPDELVFISWFSGGEVFRSGCCYKRGLGKIFYFRPGHEAYPTFYRKDIIQILKNAIEWAKPSNGPTPSFGYFDALENISNKYEDADESVKKHENLYKLEDV</sequence>
<dbReference type="EMBL" id="JACRSU010000004">
    <property type="protein sequence ID" value="MBC8541388.1"/>
    <property type="molecule type" value="Genomic_DNA"/>
</dbReference>
<gene>
    <name evidence="2" type="ORF">H8698_10405</name>
</gene>
<comment type="caution">
    <text evidence="2">The sequence shown here is derived from an EMBL/GenBank/DDBJ whole genome shotgun (WGS) entry which is preliminary data.</text>
</comment>
<dbReference type="Proteomes" id="UP000611762">
    <property type="component" value="Unassembled WGS sequence"/>
</dbReference>
<dbReference type="RefSeq" id="WP_177678491.1">
    <property type="nucleotide sequence ID" value="NZ_JACRSU010000004.1"/>
</dbReference>
<dbReference type="PIRSF" id="PIRSF030013">
    <property type="entry name" value="ThuA"/>
    <property type="match status" value="1"/>
</dbReference>
<dbReference type="Gene3D" id="3.40.50.880">
    <property type="match status" value="1"/>
</dbReference>
<dbReference type="SUPFAM" id="SSF52317">
    <property type="entry name" value="Class I glutamine amidotransferase-like"/>
    <property type="match status" value="1"/>
</dbReference>
<dbReference type="Pfam" id="PF06283">
    <property type="entry name" value="ThuA"/>
    <property type="match status" value="1"/>
</dbReference>
<dbReference type="InterPro" id="IPR029010">
    <property type="entry name" value="ThuA-like"/>
</dbReference>
<evidence type="ECO:0000313" key="2">
    <source>
        <dbReference type="EMBL" id="MBC8541388.1"/>
    </source>
</evidence>
<accession>A0A926DLW9</accession>
<feature type="domain" description="ThuA-like" evidence="1">
    <location>
        <begin position="5"/>
        <end position="221"/>
    </location>
</feature>